<dbReference type="EMBL" id="BGZK01000007">
    <property type="protein sequence ID" value="GBP01125.1"/>
    <property type="molecule type" value="Genomic_DNA"/>
</dbReference>
<protein>
    <submittedName>
        <fullName evidence="1">Uncharacterized protein</fullName>
    </submittedName>
</protein>
<comment type="caution">
    <text evidence="1">The sequence shown here is derived from an EMBL/GenBank/DDBJ whole genome shotgun (WGS) entry which is preliminary data.</text>
</comment>
<accession>A0A4C1SGA9</accession>
<dbReference type="Proteomes" id="UP000299102">
    <property type="component" value="Unassembled WGS sequence"/>
</dbReference>
<sequence>MTVNDGEGGFEIDVIVVISVTPKCTMTADGSARIRSRRHRVGCRRGASTSTRLRCAMHYAIHYALGALVRTQSYRQPVTTDQCAGGTIFDTVQRITRKARPEYPETLKNEGVRADQRRRPYTCGGATEALQMDDVITYISTLDCIDTDCVRTQIS</sequence>
<proteinExistence type="predicted"/>
<evidence type="ECO:0000313" key="2">
    <source>
        <dbReference type="Proteomes" id="UP000299102"/>
    </source>
</evidence>
<evidence type="ECO:0000313" key="1">
    <source>
        <dbReference type="EMBL" id="GBP01125.1"/>
    </source>
</evidence>
<name>A0A4C1SGA9_EUMVA</name>
<dbReference type="AlphaFoldDB" id="A0A4C1SGA9"/>
<keyword evidence="2" id="KW-1185">Reference proteome</keyword>
<reference evidence="1 2" key="1">
    <citation type="journal article" date="2019" name="Commun. Biol.">
        <title>The bagworm genome reveals a unique fibroin gene that provides high tensile strength.</title>
        <authorList>
            <person name="Kono N."/>
            <person name="Nakamura H."/>
            <person name="Ohtoshi R."/>
            <person name="Tomita M."/>
            <person name="Numata K."/>
            <person name="Arakawa K."/>
        </authorList>
    </citation>
    <scope>NUCLEOTIDE SEQUENCE [LARGE SCALE GENOMIC DNA]</scope>
</reference>
<organism evidence="1 2">
    <name type="scientific">Eumeta variegata</name>
    <name type="common">Bagworm moth</name>
    <name type="synonym">Eumeta japonica</name>
    <dbReference type="NCBI Taxonomy" id="151549"/>
    <lineage>
        <taxon>Eukaryota</taxon>
        <taxon>Metazoa</taxon>
        <taxon>Ecdysozoa</taxon>
        <taxon>Arthropoda</taxon>
        <taxon>Hexapoda</taxon>
        <taxon>Insecta</taxon>
        <taxon>Pterygota</taxon>
        <taxon>Neoptera</taxon>
        <taxon>Endopterygota</taxon>
        <taxon>Lepidoptera</taxon>
        <taxon>Glossata</taxon>
        <taxon>Ditrysia</taxon>
        <taxon>Tineoidea</taxon>
        <taxon>Psychidae</taxon>
        <taxon>Oiketicinae</taxon>
        <taxon>Eumeta</taxon>
    </lineage>
</organism>
<gene>
    <name evidence="1" type="ORF">EVAR_2369_1</name>
</gene>